<dbReference type="GO" id="GO:0006355">
    <property type="term" value="P:regulation of DNA-templated transcription"/>
    <property type="evidence" value="ECO:0007669"/>
    <property type="project" value="UniProtKB-UniRule"/>
</dbReference>
<evidence type="ECO:0000256" key="2">
    <source>
        <dbReference type="HAMAP-Rule" id="MF_00949"/>
    </source>
</evidence>
<sequence>MISRKKAGFKACLKCRLLVDPSVEVCPNCSSRDFTLDWEGMVIVLEPETSEVAKMLDIKSPGRYALRVR</sequence>
<keyword evidence="4" id="KW-0240">DNA-directed RNA polymerase</keyword>
<dbReference type="InterPro" id="IPR038589">
    <property type="entry name" value="Spt4_dom_sf"/>
</dbReference>
<proteinExistence type="inferred from homology"/>
<evidence type="ECO:0000313" key="4">
    <source>
        <dbReference type="EMBL" id="HHQ80984.1"/>
    </source>
</evidence>
<feature type="binding site" evidence="2">
    <location>
        <position position="29"/>
    </location>
    <ligand>
        <name>Zn(2+)</name>
        <dbReference type="ChEBI" id="CHEBI:29105"/>
    </ligand>
</feature>
<dbReference type="HAMAP" id="MF_00949">
    <property type="entry name" value="Spt4_arch"/>
    <property type="match status" value="1"/>
</dbReference>
<keyword evidence="1 2" id="KW-0804">Transcription</keyword>
<dbReference type="InterPro" id="IPR007178">
    <property type="entry name" value="Spt4_arch"/>
</dbReference>
<dbReference type="SUPFAM" id="SSF63393">
    <property type="entry name" value="RNA polymerase subunits"/>
    <property type="match status" value="1"/>
</dbReference>
<dbReference type="PANTHER" id="PTHR40704">
    <property type="entry name" value="TRANSCRIPTION ELONGATION FACTOR SPT4"/>
    <property type="match status" value="1"/>
</dbReference>
<dbReference type="PANTHER" id="PTHR40704:SF1">
    <property type="entry name" value="TRANSCRIPTION ELONGATION FACTOR SPT4"/>
    <property type="match status" value="1"/>
</dbReference>
<feature type="binding site" evidence="2">
    <location>
        <position position="15"/>
    </location>
    <ligand>
        <name>Zn(2+)</name>
        <dbReference type="ChEBI" id="CHEBI:29105"/>
    </ligand>
</feature>
<dbReference type="InterPro" id="IPR022800">
    <property type="entry name" value="Spt4/RpoE2_Znf"/>
</dbReference>
<keyword evidence="2" id="KW-0805">Transcription regulation</keyword>
<gene>
    <name evidence="2" type="primary">spt4</name>
    <name evidence="4" type="ORF">ENM78_06010</name>
</gene>
<dbReference type="Pfam" id="PF06093">
    <property type="entry name" value="Spt4"/>
    <property type="match status" value="1"/>
</dbReference>
<dbReference type="EMBL" id="DRZC01000079">
    <property type="protein sequence ID" value="HHQ80984.1"/>
    <property type="molecule type" value="Genomic_DNA"/>
</dbReference>
<dbReference type="AlphaFoldDB" id="A0A7J3ZLT5"/>
<keyword evidence="2" id="KW-0479">Metal-binding</keyword>
<organism evidence="4">
    <name type="scientific">Fervidicoccus fontis</name>
    <dbReference type="NCBI Taxonomy" id="683846"/>
    <lineage>
        <taxon>Archaea</taxon>
        <taxon>Thermoproteota</taxon>
        <taxon>Thermoprotei</taxon>
        <taxon>Fervidicoccales</taxon>
        <taxon>Fervidicoccaceae</taxon>
        <taxon>Fervidicoccus</taxon>
    </lineage>
</organism>
<feature type="domain" description="Spt4/RpoE2 zinc finger" evidence="3">
    <location>
        <begin position="9"/>
        <end position="69"/>
    </location>
</feature>
<feature type="binding site" evidence="2">
    <location>
        <position position="26"/>
    </location>
    <ligand>
        <name>Zn(2+)</name>
        <dbReference type="ChEBI" id="CHEBI:29105"/>
    </ligand>
</feature>
<dbReference type="Gene3D" id="2.20.28.90">
    <property type="match status" value="1"/>
</dbReference>
<reference evidence="4" key="1">
    <citation type="journal article" date="2020" name="mSystems">
        <title>Genome- and Community-Level Interaction Insights into Carbon Utilization and Element Cycling Functions of Hydrothermarchaeota in Hydrothermal Sediment.</title>
        <authorList>
            <person name="Zhou Z."/>
            <person name="Liu Y."/>
            <person name="Xu W."/>
            <person name="Pan J."/>
            <person name="Luo Z.H."/>
            <person name="Li M."/>
        </authorList>
    </citation>
    <scope>NUCLEOTIDE SEQUENCE [LARGE SCALE GENOMIC DNA]</scope>
    <source>
        <strain evidence="4">SpSt-1116</strain>
    </source>
</reference>
<dbReference type="InterPro" id="IPR029040">
    <property type="entry name" value="RPABC4/Spt4"/>
</dbReference>
<dbReference type="NCBIfam" id="NF041664">
    <property type="entry name" value="RNAP_arch_Epp"/>
    <property type="match status" value="1"/>
</dbReference>
<feature type="binding site" evidence="2">
    <location>
        <position position="12"/>
    </location>
    <ligand>
        <name>Zn(2+)</name>
        <dbReference type="ChEBI" id="CHEBI:29105"/>
    </ligand>
</feature>
<comment type="similarity">
    <text evidence="2">Belongs to the archaeal Spt4 family.</text>
</comment>
<keyword evidence="2" id="KW-0862">Zinc</keyword>
<accession>A0A7J3ZLT5</accession>
<name>A0A7J3ZLT5_9CREN</name>
<dbReference type="SMART" id="SM01389">
    <property type="entry name" value="Spt4"/>
    <property type="match status" value="1"/>
</dbReference>
<evidence type="ECO:0000256" key="1">
    <source>
        <dbReference type="ARBA" id="ARBA00023163"/>
    </source>
</evidence>
<protein>
    <recommendedName>
        <fullName evidence="2">Transcription elongation factor Spt4</fullName>
    </recommendedName>
</protein>
<evidence type="ECO:0000259" key="3">
    <source>
        <dbReference type="SMART" id="SM01389"/>
    </source>
</evidence>
<comment type="function">
    <text evidence="2">Stimulates transcription elongation.</text>
</comment>
<comment type="subunit">
    <text evidence="2">Heterodimer composed of Spt4 and Spt5.</text>
</comment>
<dbReference type="GO" id="GO:0008270">
    <property type="term" value="F:zinc ion binding"/>
    <property type="evidence" value="ECO:0007669"/>
    <property type="project" value="UniProtKB-UniRule"/>
</dbReference>
<dbReference type="GO" id="GO:0000428">
    <property type="term" value="C:DNA-directed RNA polymerase complex"/>
    <property type="evidence" value="ECO:0007669"/>
    <property type="project" value="UniProtKB-KW"/>
</dbReference>
<comment type="caution">
    <text evidence="4">The sequence shown here is derived from an EMBL/GenBank/DDBJ whole genome shotgun (WGS) entry which is preliminary data.</text>
</comment>